<proteinExistence type="predicted"/>
<evidence type="ECO:0000313" key="2">
    <source>
        <dbReference type="Proteomes" id="UP000821865"/>
    </source>
</evidence>
<comment type="caution">
    <text evidence="1">The sequence shown here is derived from an EMBL/GenBank/DDBJ whole genome shotgun (WGS) entry which is preliminary data.</text>
</comment>
<dbReference type="Proteomes" id="UP000821865">
    <property type="component" value="Chromosome 5"/>
</dbReference>
<protein>
    <submittedName>
        <fullName evidence="1">Uncharacterized protein</fullName>
    </submittedName>
</protein>
<organism evidence="1 2">
    <name type="scientific">Dermacentor silvarum</name>
    <name type="common">Tick</name>
    <dbReference type="NCBI Taxonomy" id="543639"/>
    <lineage>
        <taxon>Eukaryota</taxon>
        <taxon>Metazoa</taxon>
        <taxon>Ecdysozoa</taxon>
        <taxon>Arthropoda</taxon>
        <taxon>Chelicerata</taxon>
        <taxon>Arachnida</taxon>
        <taxon>Acari</taxon>
        <taxon>Parasitiformes</taxon>
        <taxon>Ixodida</taxon>
        <taxon>Ixodoidea</taxon>
        <taxon>Ixodidae</taxon>
        <taxon>Rhipicephalinae</taxon>
        <taxon>Dermacentor</taxon>
    </lineage>
</organism>
<sequence length="339" mass="38745">MKKTSTRKIEAVHEYNKKILYGMSRVKFWLQQRERTTRMHAEAAGPRSNNFDHPRSGNAAAATAPRVFPPRGHGRGGHLLQGDHSDILLAEIAAAAGARRLVSRVPTTAAEQRVFQQVGSCAMWRYMCPKIDCLPNRMTTCAGGDGHHESSNHQDDGFTHQGQLQSFLAYQHQAHQQQQKWDRDSYLPYQDGVPGTKGQSYGNAPTYRRQHCIAGRGGWWEHLVRLEAISGTQQRQRGSTDNCEVKAVINSRPLRYLESEPDELEPLTPSHFLLGKRSLSLRQHISAWEFPTAVDLQRKACHRQHLRDELWKRWRRAYLLLLRTAHNHPICPSEKATDW</sequence>
<name>A0ACB8CPV8_DERSI</name>
<reference evidence="1" key="1">
    <citation type="submission" date="2020-05" db="EMBL/GenBank/DDBJ databases">
        <title>Large-scale comparative analyses of tick genomes elucidate their genetic diversity and vector capacities.</title>
        <authorList>
            <person name="Jia N."/>
            <person name="Wang J."/>
            <person name="Shi W."/>
            <person name="Du L."/>
            <person name="Sun Y."/>
            <person name="Zhan W."/>
            <person name="Jiang J."/>
            <person name="Wang Q."/>
            <person name="Zhang B."/>
            <person name="Ji P."/>
            <person name="Sakyi L.B."/>
            <person name="Cui X."/>
            <person name="Yuan T."/>
            <person name="Jiang B."/>
            <person name="Yang W."/>
            <person name="Lam T.T.-Y."/>
            <person name="Chang Q."/>
            <person name="Ding S."/>
            <person name="Wang X."/>
            <person name="Zhu J."/>
            <person name="Ruan X."/>
            <person name="Zhao L."/>
            <person name="Wei J."/>
            <person name="Que T."/>
            <person name="Du C."/>
            <person name="Cheng J."/>
            <person name="Dai P."/>
            <person name="Han X."/>
            <person name="Huang E."/>
            <person name="Gao Y."/>
            <person name="Liu J."/>
            <person name="Shao H."/>
            <person name="Ye R."/>
            <person name="Li L."/>
            <person name="Wei W."/>
            <person name="Wang X."/>
            <person name="Wang C."/>
            <person name="Yang T."/>
            <person name="Huo Q."/>
            <person name="Li W."/>
            <person name="Guo W."/>
            <person name="Chen H."/>
            <person name="Zhou L."/>
            <person name="Ni X."/>
            <person name="Tian J."/>
            <person name="Zhou Y."/>
            <person name="Sheng Y."/>
            <person name="Liu T."/>
            <person name="Pan Y."/>
            <person name="Xia L."/>
            <person name="Li J."/>
            <person name="Zhao F."/>
            <person name="Cao W."/>
        </authorList>
    </citation>
    <scope>NUCLEOTIDE SEQUENCE</scope>
    <source>
        <strain evidence="1">Dsil-2018</strain>
    </source>
</reference>
<keyword evidence="2" id="KW-1185">Reference proteome</keyword>
<dbReference type="EMBL" id="CM023474">
    <property type="protein sequence ID" value="KAH7949179.1"/>
    <property type="molecule type" value="Genomic_DNA"/>
</dbReference>
<accession>A0ACB8CPV8</accession>
<gene>
    <name evidence="1" type="ORF">HPB49_005916</name>
</gene>
<evidence type="ECO:0000313" key="1">
    <source>
        <dbReference type="EMBL" id="KAH7949179.1"/>
    </source>
</evidence>